<name>A0ABV9HCK5_9MICO</name>
<dbReference type="Proteomes" id="UP001596011">
    <property type="component" value="Unassembled WGS sequence"/>
</dbReference>
<dbReference type="InterPro" id="IPR029486">
    <property type="entry name" value="GH97_N"/>
</dbReference>
<dbReference type="InterPro" id="IPR013222">
    <property type="entry name" value="Glyco_hyd_98_carb-bd"/>
</dbReference>
<dbReference type="Pfam" id="PF08305">
    <property type="entry name" value="NPCBM"/>
    <property type="match status" value="1"/>
</dbReference>
<dbReference type="EMBL" id="JBHSFI010000001">
    <property type="protein sequence ID" value="MFC4626920.1"/>
    <property type="molecule type" value="Genomic_DNA"/>
</dbReference>
<dbReference type="SUPFAM" id="SSF51445">
    <property type="entry name" value="(Trans)glycosidases"/>
    <property type="match status" value="1"/>
</dbReference>
<evidence type="ECO:0000313" key="7">
    <source>
        <dbReference type="Proteomes" id="UP001596011"/>
    </source>
</evidence>
<dbReference type="InterPro" id="IPR013780">
    <property type="entry name" value="Glyco_hydro_b"/>
</dbReference>
<keyword evidence="4" id="KW-0732">Signal</keyword>
<organism evidence="6 7">
    <name type="scientific">Promicromonospora alba</name>
    <dbReference type="NCBI Taxonomy" id="1616110"/>
    <lineage>
        <taxon>Bacteria</taxon>
        <taxon>Bacillati</taxon>
        <taxon>Actinomycetota</taxon>
        <taxon>Actinomycetes</taxon>
        <taxon>Micrococcales</taxon>
        <taxon>Promicromonosporaceae</taxon>
        <taxon>Promicromonospora</taxon>
    </lineage>
</organism>
<comment type="caution">
    <text evidence="6">The sequence shown here is derived from an EMBL/GenBank/DDBJ whole genome shotgun (WGS) entry which is preliminary data.</text>
</comment>
<dbReference type="InterPro" id="IPR017853">
    <property type="entry name" value="GH"/>
</dbReference>
<dbReference type="SUPFAM" id="SSF49785">
    <property type="entry name" value="Galactose-binding domain-like"/>
    <property type="match status" value="1"/>
</dbReference>
<feature type="compositionally biased region" description="Low complexity" evidence="3">
    <location>
        <begin position="33"/>
        <end position="55"/>
    </location>
</feature>
<dbReference type="SMART" id="SM00776">
    <property type="entry name" value="NPCBM"/>
    <property type="match status" value="1"/>
</dbReference>
<dbReference type="Pfam" id="PF14508">
    <property type="entry name" value="GH97_N"/>
    <property type="match status" value="1"/>
</dbReference>
<sequence>MKLFAASRPALLLVTGVSAVALVASGLVLGGSASAAPARGPATADTTDPTAATASSWRVDGPRGSALDGVVRLDDDGEVALDVVAGGDTVLSATRLGLRGSDGDLTTGLTFVERRDRRVSDSYTMTTGKSGQRSYVHTESVFTFADAAGARLGIAVRVSRDGVAYRYLLDGAGEHRVDDESGAWEPASDGPAWMQRSYAVNYEAEWTTTTAAAGNGGGSVGFPVLFQQGDRYALVTEADLHGDYSGAHLTHTAGSLRYDVDLFEGRPVTSTGALSTPWRVAIVGDLPAVVGSNLVDDLATPSALDPGTDWIKPGRSSWSWLTDWDSPRDEARQRDFVDLAARNGWEYVLLDEGWNASWVPRTVRYAHTKGVDVIAWFHSRDLRTQEQRDEWLPRLKSWGISGIKVDFMDSDSQEIHRWYDDVARDTARYELMINFHGSALPTGMQRTWPHIMSYESVRGMENGISPERSLIVPFTRNAVGSMDFTPVVFSRDNDKTSKAQQVAMSVAYESGWQHISDKPEGYADEPNAMPFLQNLPTTWDEVRLLSGTPGRDAVLARRSGDRWFVGGMRAGSGEPLALPLEGLTRGKRVLVDLLTDDGTNGSATVHTTLRAGAGETLAVPTANNGGFVAVVCEATRHRESCLDPVVDRPDATLAIDPAEADVEPGATVEVRATFTVADRDVTGVRLTPELPAGWTADQGTQTVARLAAGRSAEVTWQVQVPAEGATGTFEVPVAVTYRAAAGHGGRDRYVAASQATLWVTPPALTGDHHVSDLDWLEESNGYGPIERDRSNGEAAGDDGRPITIAGVTYAKGVGMHATGSLTTWLGGTCTAFRAVVGIDDEVLNKPGDTGVGSVRFRVYGDGVLLTETPVLSNDDGGVPLDVDVRGVRRLRLVADEGTDGKNFDHADWADARVTCGEG</sequence>
<evidence type="ECO:0000256" key="2">
    <source>
        <dbReference type="ARBA" id="ARBA00023295"/>
    </source>
</evidence>
<dbReference type="InterPro" id="IPR029483">
    <property type="entry name" value="GH97_C"/>
</dbReference>
<dbReference type="Pfam" id="PF10633">
    <property type="entry name" value="NPCBM_assoc"/>
    <property type="match status" value="1"/>
</dbReference>
<evidence type="ECO:0000256" key="1">
    <source>
        <dbReference type="ARBA" id="ARBA00022801"/>
    </source>
</evidence>
<protein>
    <submittedName>
        <fullName evidence="6">Glycoside hydrolase family 97 catalytic domain-containing protein</fullName>
    </submittedName>
</protein>
<dbReference type="InterPro" id="IPR008979">
    <property type="entry name" value="Galactose-bd-like_sf"/>
</dbReference>
<dbReference type="Gene3D" id="2.60.40.10">
    <property type="entry name" value="Immunoglobulins"/>
    <property type="match status" value="1"/>
</dbReference>
<evidence type="ECO:0000259" key="5">
    <source>
        <dbReference type="SMART" id="SM00776"/>
    </source>
</evidence>
<dbReference type="InterPro" id="IPR019563">
    <property type="entry name" value="GH97_catalytic"/>
</dbReference>
<feature type="signal peptide" evidence="4">
    <location>
        <begin position="1"/>
        <end position="35"/>
    </location>
</feature>
<feature type="region of interest" description="Disordered" evidence="3">
    <location>
        <begin position="33"/>
        <end position="59"/>
    </location>
</feature>
<dbReference type="InterPro" id="IPR013783">
    <property type="entry name" value="Ig-like_fold"/>
</dbReference>
<dbReference type="RefSeq" id="WP_377131497.1">
    <property type="nucleotide sequence ID" value="NZ_JBHSFI010000001.1"/>
</dbReference>
<gene>
    <name evidence="6" type="ORF">ACFO6V_01660</name>
</gene>
<dbReference type="Gene3D" id="2.60.40.1180">
    <property type="entry name" value="Golgi alpha-mannosidase II"/>
    <property type="match status" value="1"/>
</dbReference>
<dbReference type="GO" id="GO:0016787">
    <property type="term" value="F:hydrolase activity"/>
    <property type="evidence" value="ECO:0007669"/>
    <property type="project" value="UniProtKB-KW"/>
</dbReference>
<proteinExistence type="predicted"/>
<dbReference type="PANTHER" id="PTHR35803">
    <property type="entry name" value="GLUCAN 1,4-ALPHA-GLUCOSIDASE SUSB-RELATED"/>
    <property type="match status" value="1"/>
</dbReference>
<keyword evidence="1 6" id="KW-0378">Hydrolase</keyword>
<dbReference type="InterPro" id="IPR052720">
    <property type="entry name" value="Glycosyl_hydrolase_97"/>
</dbReference>
<feature type="domain" description="Glycosyl hydrolase family 98 putative carbohydrate-binding module" evidence="5">
    <location>
        <begin position="764"/>
        <end position="915"/>
    </location>
</feature>
<reference evidence="7" key="1">
    <citation type="journal article" date="2019" name="Int. J. Syst. Evol. Microbiol.">
        <title>The Global Catalogue of Microorganisms (GCM) 10K type strain sequencing project: providing services to taxonomists for standard genome sequencing and annotation.</title>
        <authorList>
            <consortium name="The Broad Institute Genomics Platform"/>
            <consortium name="The Broad Institute Genome Sequencing Center for Infectious Disease"/>
            <person name="Wu L."/>
            <person name="Ma J."/>
        </authorList>
    </citation>
    <scope>NUCLEOTIDE SEQUENCE [LARGE SCALE GENOMIC DNA]</scope>
    <source>
        <strain evidence="7">CCUG 42722</strain>
    </source>
</reference>
<dbReference type="InterPro" id="IPR018905">
    <property type="entry name" value="A-galactase_NEW3"/>
</dbReference>
<evidence type="ECO:0000256" key="3">
    <source>
        <dbReference type="SAM" id="MobiDB-lite"/>
    </source>
</evidence>
<dbReference type="Pfam" id="PF10566">
    <property type="entry name" value="Glyco_hydro_97"/>
    <property type="match status" value="1"/>
</dbReference>
<dbReference type="Pfam" id="PF14509">
    <property type="entry name" value="GH97_C"/>
    <property type="match status" value="1"/>
</dbReference>
<keyword evidence="7" id="KW-1185">Reference proteome</keyword>
<evidence type="ECO:0000313" key="6">
    <source>
        <dbReference type="EMBL" id="MFC4626920.1"/>
    </source>
</evidence>
<dbReference type="InterPro" id="IPR014718">
    <property type="entry name" value="GH-type_carb-bd"/>
</dbReference>
<feature type="chain" id="PRO_5045809906" evidence="4">
    <location>
        <begin position="36"/>
        <end position="918"/>
    </location>
</feature>
<dbReference type="Gene3D" id="2.70.98.10">
    <property type="match status" value="1"/>
</dbReference>
<dbReference type="Gene3D" id="2.60.120.1060">
    <property type="entry name" value="NPCBM/NEW2 domain"/>
    <property type="match status" value="1"/>
</dbReference>
<keyword evidence="2" id="KW-0326">Glycosidase</keyword>
<dbReference type="PANTHER" id="PTHR35803:SF2">
    <property type="entry name" value="RETAINING ALPHA-GALACTOSIDASE"/>
    <property type="match status" value="1"/>
</dbReference>
<evidence type="ECO:0000256" key="4">
    <source>
        <dbReference type="SAM" id="SignalP"/>
    </source>
</evidence>
<dbReference type="InterPro" id="IPR038637">
    <property type="entry name" value="NPCBM_sf"/>
</dbReference>
<accession>A0ABV9HCK5</accession>
<dbReference type="Gene3D" id="3.20.20.70">
    <property type="entry name" value="Aldolase class I"/>
    <property type="match status" value="1"/>
</dbReference>
<dbReference type="InterPro" id="IPR013785">
    <property type="entry name" value="Aldolase_TIM"/>
</dbReference>